<name>A0A8T1UHK9_9STRA</name>
<feature type="domain" description="AWS" evidence="9">
    <location>
        <begin position="1"/>
        <end position="25"/>
    </location>
</feature>
<dbReference type="OrthoDB" id="126198at2759"/>
<protein>
    <recommendedName>
        <fullName evidence="12">SET domain-containing protein</fullName>
    </recommendedName>
</protein>
<keyword evidence="3" id="KW-0158">Chromosome</keyword>
<dbReference type="GO" id="GO:0005694">
    <property type="term" value="C:chromosome"/>
    <property type="evidence" value="ECO:0007669"/>
    <property type="project" value="UniProtKB-SubCell"/>
</dbReference>
<comment type="caution">
    <text evidence="10">The sequence shown here is derived from an EMBL/GenBank/DDBJ whole genome shotgun (WGS) entry which is preliminary data.</text>
</comment>
<evidence type="ECO:0000256" key="5">
    <source>
        <dbReference type="ARBA" id="ARBA00022679"/>
    </source>
</evidence>
<evidence type="ECO:0000259" key="8">
    <source>
        <dbReference type="PROSITE" id="PS50280"/>
    </source>
</evidence>
<evidence type="ECO:0000256" key="4">
    <source>
        <dbReference type="ARBA" id="ARBA00022603"/>
    </source>
</evidence>
<sequence length="137" mass="15241">MQIECVAGNCSSGTKCSNQCMQDGTSPALSVKKLLDIIMFLFADEDIMTSSVVCKYTGDVISGREYRRWTKELLGTANYYEMNFGKTEVIDARHHGSLARFANHSCRPNCVKDIHAGEEVTVKYGADSKRLDVRPAH</sequence>
<dbReference type="GO" id="GO:0042054">
    <property type="term" value="F:histone methyltransferase activity"/>
    <property type="evidence" value="ECO:0007669"/>
    <property type="project" value="InterPro"/>
</dbReference>
<evidence type="ECO:0000256" key="3">
    <source>
        <dbReference type="ARBA" id="ARBA00022454"/>
    </source>
</evidence>
<evidence type="ECO:0000259" key="9">
    <source>
        <dbReference type="PROSITE" id="PS51215"/>
    </source>
</evidence>
<dbReference type="EMBL" id="JAENGZ010000384">
    <property type="protein sequence ID" value="KAG6960491.1"/>
    <property type="molecule type" value="Genomic_DNA"/>
</dbReference>
<evidence type="ECO:0008006" key="12">
    <source>
        <dbReference type="Google" id="ProtNLM"/>
    </source>
</evidence>
<dbReference type="SMART" id="SM00317">
    <property type="entry name" value="SET"/>
    <property type="match status" value="1"/>
</dbReference>
<dbReference type="PROSITE" id="PS51215">
    <property type="entry name" value="AWS"/>
    <property type="match status" value="1"/>
</dbReference>
<dbReference type="AlphaFoldDB" id="A0A8T1UHK9"/>
<keyword evidence="5" id="KW-0808">Transferase</keyword>
<dbReference type="GO" id="GO:0005634">
    <property type="term" value="C:nucleus"/>
    <property type="evidence" value="ECO:0007669"/>
    <property type="project" value="UniProtKB-SubCell"/>
</dbReference>
<proteinExistence type="predicted"/>
<evidence type="ECO:0000256" key="7">
    <source>
        <dbReference type="ARBA" id="ARBA00023242"/>
    </source>
</evidence>
<reference evidence="10" key="1">
    <citation type="submission" date="2021-01" db="EMBL/GenBank/DDBJ databases">
        <title>Phytophthora aleatoria, a newly-described species from Pinus radiata is distinct from Phytophthora cactorum isolates based on comparative genomics.</title>
        <authorList>
            <person name="Mcdougal R."/>
            <person name="Panda P."/>
            <person name="Williams N."/>
            <person name="Studholme D.J."/>
        </authorList>
    </citation>
    <scope>NUCLEOTIDE SEQUENCE</scope>
    <source>
        <strain evidence="10">NZFS 3830</strain>
    </source>
</reference>
<dbReference type="PANTHER" id="PTHR22884">
    <property type="entry name" value="SET DOMAIN PROTEINS"/>
    <property type="match status" value="1"/>
</dbReference>
<evidence type="ECO:0000313" key="10">
    <source>
        <dbReference type="EMBL" id="KAG6960491.1"/>
    </source>
</evidence>
<feature type="domain" description="SET" evidence="8">
    <location>
        <begin position="27"/>
        <end position="137"/>
    </location>
</feature>
<evidence type="ECO:0000313" key="11">
    <source>
        <dbReference type="Proteomes" id="UP000688947"/>
    </source>
</evidence>
<keyword evidence="4" id="KW-0489">Methyltransferase</keyword>
<keyword evidence="7" id="KW-0539">Nucleus</keyword>
<dbReference type="Pfam" id="PF00856">
    <property type="entry name" value="SET"/>
    <property type="match status" value="1"/>
</dbReference>
<organism evidence="10 11">
    <name type="scientific">Phytophthora cactorum</name>
    <dbReference type="NCBI Taxonomy" id="29920"/>
    <lineage>
        <taxon>Eukaryota</taxon>
        <taxon>Sar</taxon>
        <taxon>Stramenopiles</taxon>
        <taxon>Oomycota</taxon>
        <taxon>Peronosporomycetes</taxon>
        <taxon>Peronosporales</taxon>
        <taxon>Peronosporaceae</taxon>
        <taxon>Phytophthora</taxon>
    </lineage>
</organism>
<dbReference type="InterPro" id="IPR006560">
    <property type="entry name" value="AWS_dom"/>
</dbReference>
<accession>A0A8T1UHK9</accession>
<evidence type="ECO:0000256" key="2">
    <source>
        <dbReference type="ARBA" id="ARBA00004286"/>
    </source>
</evidence>
<dbReference type="Proteomes" id="UP000688947">
    <property type="component" value="Unassembled WGS sequence"/>
</dbReference>
<keyword evidence="6" id="KW-0949">S-adenosyl-L-methionine</keyword>
<dbReference type="GO" id="GO:0032259">
    <property type="term" value="P:methylation"/>
    <property type="evidence" value="ECO:0007669"/>
    <property type="project" value="UniProtKB-KW"/>
</dbReference>
<evidence type="ECO:0000256" key="6">
    <source>
        <dbReference type="ARBA" id="ARBA00022691"/>
    </source>
</evidence>
<comment type="subcellular location">
    <subcellularLocation>
        <location evidence="2">Chromosome</location>
    </subcellularLocation>
    <subcellularLocation>
        <location evidence="1">Nucleus</location>
    </subcellularLocation>
</comment>
<gene>
    <name evidence="10" type="ORF">JG687_00008205</name>
</gene>
<dbReference type="PROSITE" id="PS50280">
    <property type="entry name" value="SET"/>
    <property type="match status" value="1"/>
</dbReference>
<dbReference type="InterPro" id="IPR050777">
    <property type="entry name" value="SET2_Histone-Lys_MeTrsfase"/>
</dbReference>
<evidence type="ECO:0000256" key="1">
    <source>
        <dbReference type="ARBA" id="ARBA00004123"/>
    </source>
</evidence>
<dbReference type="InterPro" id="IPR001214">
    <property type="entry name" value="SET_dom"/>
</dbReference>